<feature type="region of interest" description="Disordered" evidence="1">
    <location>
        <begin position="1"/>
        <end position="70"/>
    </location>
</feature>
<protein>
    <submittedName>
        <fullName evidence="2">Uncharacterized protein</fullName>
    </submittedName>
</protein>
<evidence type="ECO:0000313" key="2">
    <source>
        <dbReference type="EMBL" id="OAR00206.1"/>
    </source>
</evidence>
<comment type="caution">
    <text evidence="2">The sequence shown here is derived from an EMBL/GenBank/DDBJ whole genome shotgun (WGS) entry which is preliminary data.</text>
</comment>
<reference evidence="2 3" key="1">
    <citation type="submission" date="2016-03" db="EMBL/GenBank/DDBJ databases">
        <title>Fine-scale spatial genetic structure of a fungal parasite of coffee scale insects.</title>
        <authorList>
            <person name="Jackson D."/>
            <person name="Zemenick K.A."/>
            <person name="Malloure B."/>
            <person name="Quandt C.A."/>
            <person name="James T.Y."/>
        </authorList>
    </citation>
    <scope>NUCLEOTIDE SEQUENCE [LARGE SCALE GENOMIC DNA]</scope>
    <source>
        <strain evidence="2 3">UM487</strain>
    </source>
</reference>
<feature type="compositionally biased region" description="Low complexity" evidence="1">
    <location>
        <begin position="30"/>
        <end position="70"/>
    </location>
</feature>
<gene>
    <name evidence="2" type="ORF">LLEC1_01182</name>
</gene>
<dbReference type="OrthoDB" id="4870561at2759"/>
<evidence type="ECO:0000256" key="1">
    <source>
        <dbReference type="SAM" id="MobiDB-lite"/>
    </source>
</evidence>
<dbReference type="Proteomes" id="UP000243081">
    <property type="component" value="Unassembled WGS sequence"/>
</dbReference>
<organism evidence="2 3">
    <name type="scientific">Cordyceps confragosa</name>
    <name type="common">Lecanicillium lecanii</name>
    <dbReference type="NCBI Taxonomy" id="2714763"/>
    <lineage>
        <taxon>Eukaryota</taxon>
        <taxon>Fungi</taxon>
        <taxon>Dikarya</taxon>
        <taxon>Ascomycota</taxon>
        <taxon>Pezizomycotina</taxon>
        <taxon>Sordariomycetes</taxon>
        <taxon>Hypocreomycetidae</taxon>
        <taxon>Hypocreales</taxon>
        <taxon>Cordycipitaceae</taxon>
        <taxon>Akanthomyces</taxon>
    </lineage>
</organism>
<accession>A0A179IBZ9</accession>
<sequence>MSTPSPPVTPPPSPPPDLTPPHTPPPAPVSPSASSPTPASAPAPAFSPASASASASAAPSTPSPATHSTTSSAALFTPICAGRSVPRAVDRRKSRAIKKRLRKLSELSGPEDIIDEGWACRADGRCDFFPYMDLSQVHVLLSTPDYRLFKLTQRQPDWRPDHVLYWGEAKGCGVTIWSEPTDKILALGLTNLSEPRAKGNEVSWQIGPLRRSSRLVLRPRLRSQNA</sequence>
<evidence type="ECO:0000313" key="3">
    <source>
        <dbReference type="Proteomes" id="UP000243081"/>
    </source>
</evidence>
<name>A0A179IBZ9_CORDF</name>
<dbReference type="AlphaFoldDB" id="A0A179IBZ9"/>
<keyword evidence="3" id="KW-1185">Reference proteome</keyword>
<feature type="compositionally biased region" description="Pro residues" evidence="1">
    <location>
        <begin position="1"/>
        <end position="29"/>
    </location>
</feature>
<dbReference type="EMBL" id="LUKN01001791">
    <property type="protein sequence ID" value="OAR00206.1"/>
    <property type="molecule type" value="Genomic_DNA"/>
</dbReference>
<proteinExistence type="predicted"/>